<reference evidence="1 2" key="1">
    <citation type="submission" date="2015-08" db="EMBL/GenBank/DDBJ databases">
        <title>Next Generation Sequencing and Analysis of the Genome of Puccinia sorghi L Schw, the Causal Agent of Maize Common Rust.</title>
        <authorList>
            <person name="Rochi L."/>
            <person name="Burguener G."/>
            <person name="Darino M."/>
            <person name="Turjanski A."/>
            <person name="Kreff E."/>
            <person name="Dieguez M.J."/>
            <person name="Sacco F."/>
        </authorList>
    </citation>
    <scope>NUCLEOTIDE SEQUENCE [LARGE SCALE GENOMIC DNA]</scope>
    <source>
        <strain evidence="1 2">RO10H11247</strain>
    </source>
</reference>
<evidence type="ECO:0000313" key="1">
    <source>
        <dbReference type="EMBL" id="KNZ48934.1"/>
    </source>
</evidence>
<dbReference type="VEuPathDB" id="FungiDB:VP01_5316g1"/>
<organism evidence="1 2">
    <name type="scientific">Puccinia sorghi</name>
    <dbReference type="NCBI Taxonomy" id="27349"/>
    <lineage>
        <taxon>Eukaryota</taxon>
        <taxon>Fungi</taxon>
        <taxon>Dikarya</taxon>
        <taxon>Basidiomycota</taxon>
        <taxon>Pucciniomycotina</taxon>
        <taxon>Pucciniomycetes</taxon>
        <taxon>Pucciniales</taxon>
        <taxon>Pucciniaceae</taxon>
        <taxon>Puccinia</taxon>
    </lineage>
</organism>
<gene>
    <name evidence="1" type="ORF">VP01_5316g1</name>
</gene>
<comment type="caution">
    <text evidence="1">The sequence shown here is derived from an EMBL/GenBank/DDBJ whole genome shotgun (WGS) entry which is preliminary data.</text>
</comment>
<dbReference type="OrthoDB" id="4847360at2759"/>
<name>A0A0L6UK86_9BASI</name>
<dbReference type="AlphaFoldDB" id="A0A0L6UK86"/>
<dbReference type="Proteomes" id="UP000037035">
    <property type="component" value="Unassembled WGS sequence"/>
</dbReference>
<protein>
    <submittedName>
        <fullName evidence="1">Uncharacterized protein</fullName>
    </submittedName>
</protein>
<sequence>MAGQQNPAPAPSPNTMVLAKPQPFDGTCGTAAKAFVGQIGLHAVTYPAHFPTNASKVAFPVSFMKDSAEIWSQPYLDKGNGPVHIPEGPKKPTLRRQAIPSGPEEPLFPLRPGRQPIRQMFEWGSENPRPPTNPIFYLDLVKACSWRGGWFWVSGEWVFLSEYVDCRMRSHPRLPGCGILSSESGHLWQA</sequence>
<evidence type="ECO:0000313" key="2">
    <source>
        <dbReference type="Proteomes" id="UP000037035"/>
    </source>
</evidence>
<accession>A0A0L6UK86</accession>
<dbReference type="EMBL" id="LAVV01010516">
    <property type="protein sequence ID" value="KNZ48934.1"/>
    <property type="molecule type" value="Genomic_DNA"/>
</dbReference>
<keyword evidence="2" id="KW-1185">Reference proteome</keyword>
<proteinExistence type="predicted"/>